<proteinExistence type="predicted"/>
<accession>A0A3G2JPF1</accession>
<keyword evidence="1" id="KW-0472">Membrane</keyword>
<evidence type="ECO:0000313" key="3">
    <source>
        <dbReference type="Proteomes" id="UP000268329"/>
    </source>
</evidence>
<name>A0A3G2JPF1_9ACTN</name>
<feature type="transmembrane region" description="Helical" evidence="1">
    <location>
        <begin position="62"/>
        <end position="83"/>
    </location>
</feature>
<evidence type="ECO:0000256" key="1">
    <source>
        <dbReference type="SAM" id="Phobius"/>
    </source>
</evidence>
<sequence length="108" mass="11889">MMSQFVCAYCGAEVPTTPGYEMTAAVRHARDAGHPDAGLRLSRLVRKRAASRRRQRWDALPLHVRGAVALTVLLLAAVLAGWVTDQMKDDQPGHSYEPCTGGFPIRRC</sequence>
<dbReference type="AlphaFoldDB" id="A0A3G2JPF1"/>
<keyword evidence="1" id="KW-0812">Transmembrane</keyword>
<evidence type="ECO:0000313" key="2">
    <source>
        <dbReference type="EMBL" id="AYN43375.1"/>
    </source>
</evidence>
<keyword evidence="1" id="KW-1133">Transmembrane helix</keyword>
<dbReference type="EMBL" id="CP033073">
    <property type="protein sequence ID" value="AYN43375.1"/>
    <property type="molecule type" value="Genomic_DNA"/>
</dbReference>
<reference evidence="2 3" key="1">
    <citation type="submission" date="2018-10" db="EMBL/GenBank/DDBJ databases">
        <title>The genome of Streptomyces dangxiongensis Z022.</title>
        <authorList>
            <person name="Zhang B."/>
        </authorList>
    </citation>
    <scope>NUCLEOTIDE SEQUENCE [LARGE SCALE GENOMIC DNA]</scope>
    <source>
        <strain evidence="2 3">Z022</strain>
    </source>
</reference>
<gene>
    <name evidence="2" type="ORF">D9753_36135</name>
</gene>
<protein>
    <submittedName>
        <fullName evidence="2">Uncharacterized protein</fullName>
    </submittedName>
</protein>
<dbReference type="KEGG" id="sdd:D9753_36135"/>
<keyword evidence="3" id="KW-1185">Reference proteome</keyword>
<organism evidence="2 3">
    <name type="scientific">Streptomyces dangxiongensis</name>
    <dbReference type="NCBI Taxonomy" id="1442032"/>
    <lineage>
        <taxon>Bacteria</taxon>
        <taxon>Bacillati</taxon>
        <taxon>Actinomycetota</taxon>
        <taxon>Actinomycetes</taxon>
        <taxon>Kitasatosporales</taxon>
        <taxon>Streptomycetaceae</taxon>
        <taxon>Streptomyces</taxon>
    </lineage>
</organism>
<dbReference type="Proteomes" id="UP000268329">
    <property type="component" value="Chromosome"/>
</dbReference>